<evidence type="ECO:0000313" key="5">
    <source>
        <dbReference type="Proteomes" id="UP001335729"/>
    </source>
</evidence>
<feature type="compositionally biased region" description="Basic and acidic residues" evidence="2">
    <location>
        <begin position="522"/>
        <end position="538"/>
    </location>
</feature>
<evidence type="ECO:0000313" key="4">
    <source>
        <dbReference type="EMBL" id="MEE4024370.1"/>
    </source>
</evidence>
<sequence length="564" mass="60655">MDLTAIDRWNTAALDTMADTLGSRVTTVGEVEGALRTAAQLPGWFSEGGDSARSLYTVTADDLRDEAAVLGAAQRLATETSAAVKHLQARLAALRSDAAAESMTINPDGSVVAAPKDGTEEEQAARESKRLTLEASAKALIAQAADVDADAQRVFTQIQAGEISARGAATMEEATRAGADQGGLTPLEPPADAPPREVTAYWEALTPEQQQQVLTDHPDWLGNVDGIPMPVRHTANVSLLDREQKRLEDRRDRLRRQIDDHWFDGTFTNEDAELEHVEKKIADVEKLRQIIDADPWSPDNLGGKMLVLMDMQSGEQGKAAIAIGNPDDADHISVTTPGVDTTIHGSFDSMMGESENMRDEVLDELQREGRGGQTVSTISWLGFEPPVSDGSRPPGWYLGEAAQQDRASDGADDLADFYRGLAATSTKDDPHIVALGHSYGSVTQGLALQEPGGHPVDDAVFYGSPGFEANDEPELGLEQDHGYVMQGDDDWIRHTQSKGPIGTNGPAPNETDLVQLDVDARTTPDGVDREGAYEHPDYPRNGANGELRVSGYLMARIIAGLPPE</sequence>
<evidence type="ECO:0000256" key="2">
    <source>
        <dbReference type="SAM" id="MobiDB-lite"/>
    </source>
</evidence>
<dbReference type="Pfam" id="PF06259">
    <property type="entry name" value="Abhydrolase_8"/>
    <property type="match status" value="1"/>
</dbReference>
<dbReference type="Proteomes" id="UP001335729">
    <property type="component" value="Unassembled WGS sequence"/>
</dbReference>
<feature type="region of interest" description="Disordered" evidence="2">
    <location>
        <begin position="105"/>
        <end position="125"/>
    </location>
</feature>
<dbReference type="InterPro" id="IPR010427">
    <property type="entry name" value="DUF1023"/>
</dbReference>
<accession>A0ABU7MVM4</accession>
<dbReference type="SUPFAM" id="SSF53474">
    <property type="entry name" value="alpha/beta-Hydrolases"/>
    <property type="match status" value="1"/>
</dbReference>
<dbReference type="GO" id="GO:0016787">
    <property type="term" value="F:hydrolase activity"/>
    <property type="evidence" value="ECO:0007669"/>
    <property type="project" value="UniProtKB-KW"/>
</dbReference>
<proteinExistence type="predicted"/>
<gene>
    <name evidence="4" type="ORF">V1Y59_14890</name>
</gene>
<protein>
    <submittedName>
        <fullName evidence="4">Alpha/beta hydrolase</fullName>
    </submittedName>
</protein>
<reference evidence="4 5" key="1">
    <citation type="submission" date="2024-01" db="EMBL/GenBank/DDBJ databases">
        <title>Draft genome sequence of Gordonia sp. PKS22-38.</title>
        <authorList>
            <person name="Suphannarot A."/>
            <person name="Mingma R."/>
        </authorList>
    </citation>
    <scope>NUCLEOTIDE SEQUENCE [LARGE SCALE GENOMIC DNA]</scope>
    <source>
        <strain evidence="4 5">PKS22-38</strain>
    </source>
</reference>
<comment type="caution">
    <text evidence="4">The sequence shown here is derived from an EMBL/GenBank/DDBJ whole genome shotgun (WGS) entry which is preliminary data.</text>
</comment>
<evidence type="ECO:0000259" key="3">
    <source>
        <dbReference type="Pfam" id="PF06259"/>
    </source>
</evidence>
<dbReference type="InterPro" id="IPR029058">
    <property type="entry name" value="AB_hydrolase_fold"/>
</dbReference>
<keyword evidence="4" id="KW-0378">Hydrolase</keyword>
<name>A0ABU7MVM4_9ACTN</name>
<feature type="region of interest" description="Disordered" evidence="2">
    <location>
        <begin position="522"/>
        <end position="545"/>
    </location>
</feature>
<keyword evidence="5" id="KW-1185">Reference proteome</keyword>
<dbReference type="EMBL" id="JAZDUE010000012">
    <property type="protein sequence ID" value="MEE4024370.1"/>
    <property type="molecule type" value="Genomic_DNA"/>
</dbReference>
<keyword evidence="1" id="KW-0175">Coiled coil</keyword>
<evidence type="ECO:0000256" key="1">
    <source>
        <dbReference type="SAM" id="Coils"/>
    </source>
</evidence>
<organism evidence="4 5">
    <name type="scientific">Gordonia prachuapensis</name>
    <dbReference type="NCBI Taxonomy" id="3115651"/>
    <lineage>
        <taxon>Bacteria</taxon>
        <taxon>Bacillati</taxon>
        <taxon>Actinomycetota</taxon>
        <taxon>Actinomycetes</taxon>
        <taxon>Mycobacteriales</taxon>
        <taxon>Gordoniaceae</taxon>
        <taxon>Gordonia</taxon>
    </lineage>
</organism>
<dbReference type="RefSeq" id="WP_330505747.1">
    <property type="nucleotide sequence ID" value="NZ_JAZDUE010000012.1"/>
</dbReference>
<feature type="domain" description="DUF1023" evidence="3">
    <location>
        <begin position="315"/>
        <end position="495"/>
    </location>
</feature>
<feature type="coiled-coil region" evidence="1">
    <location>
        <begin position="237"/>
        <end position="287"/>
    </location>
</feature>